<sequence length="116" mass="12981">MPIVDSSIPITALWGKLAAFNVVERSCIRGNQACFRTKFNRHVTHGHATFHGEIANRFSTKFHDIACTASGSCFTNDRQYDVFSGDAGSHFATYFDFHRLSAALFKGLGGQYVFYF</sequence>
<accession>A0A655ZSQ8</accession>
<evidence type="ECO:0000313" key="2">
    <source>
        <dbReference type="Proteomes" id="UP000046067"/>
    </source>
</evidence>
<dbReference type="AlphaFoldDB" id="A0A655ZSQ8"/>
<dbReference type="Proteomes" id="UP000046067">
    <property type="component" value="Unassembled WGS sequence"/>
</dbReference>
<proteinExistence type="predicted"/>
<dbReference type="EMBL" id="CWQJ01000033">
    <property type="protein sequence ID" value="CSC79100.1"/>
    <property type="molecule type" value="Genomic_DNA"/>
</dbReference>
<dbReference type="AntiFam" id="ANF00098">
    <property type="entry name" value="Shadow ORF (opposite leuC)"/>
</dbReference>
<name>A0A655ZSQ8_VIBCL</name>
<protein>
    <submittedName>
        <fullName evidence="1">Uncharacterized protein</fullName>
    </submittedName>
</protein>
<gene>
    <name evidence="1" type="ORF">ERS013201_03569</name>
</gene>
<organism evidence="1 2">
    <name type="scientific">Vibrio cholerae</name>
    <dbReference type="NCBI Taxonomy" id="666"/>
    <lineage>
        <taxon>Bacteria</taxon>
        <taxon>Pseudomonadati</taxon>
        <taxon>Pseudomonadota</taxon>
        <taxon>Gammaproteobacteria</taxon>
        <taxon>Vibrionales</taxon>
        <taxon>Vibrionaceae</taxon>
        <taxon>Vibrio</taxon>
    </lineage>
</organism>
<evidence type="ECO:0000313" key="1">
    <source>
        <dbReference type="EMBL" id="CSC79100.1"/>
    </source>
</evidence>
<reference evidence="1 2" key="1">
    <citation type="submission" date="2015-07" db="EMBL/GenBank/DDBJ databases">
        <authorList>
            <consortium name="Pathogen Informatics"/>
        </authorList>
    </citation>
    <scope>NUCLEOTIDE SEQUENCE [LARGE SCALE GENOMIC DNA]</scope>
    <source>
        <strain evidence="1 2">A325</strain>
    </source>
</reference>